<dbReference type="AlphaFoldDB" id="A0AAW2GIR4"/>
<accession>A0AAW2GIR4</accession>
<evidence type="ECO:0000313" key="1">
    <source>
        <dbReference type="EMBL" id="KAL0127420.1"/>
    </source>
</evidence>
<dbReference type="Proteomes" id="UP001430953">
    <property type="component" value="Unassembled WGS sequence"/>
</dbReference>
<dbReference type="EMBL" id="JADYXP020000004">
    <property type="protein sequence ID" value="KAL0127420.1"/>
    <property type="molecule type" value="Genomic_DNA"/>
</dbReference>
<comment type="caution">
    <text evidence="1">The sequence shown here is derived from an EMBL/GenBank/DDBJ whole genome shotgun (WGS) entry which is preliminary data.</text>
</comment>
<proteinExistence type="predicted"/>
<sequence>MLLQTFFATFSFAFLYNRQRYPPIILSLSPLNICIRRVRVIYGKARCKASKNKTSHYLHPNNSILTNTWAKQTRTSSENLSFKFQPTNHWLSRYKYVVVSGLVSPVVTVAKLGGIKIEKLNL</sequence>
<reference evidence="1 2" key="1">
    <citation type="submission" date="2023-03" db="EMBL/GenBank/DDBJ databases">
        <title>High recombination rates correlate with genetic variation in Cardiocondyla obscurior ants.</title>
        <authorList>
            <person name="Errbii M."/>
        </authorList>
    </citation>
    <scope>NUCLEOTIDE SEQUENCE [LARGE SCALE GENOMIC DNA]</scope>
    <source>
        <strain evidence="1">Alpha-2009</strain>
        <tissue evidence="1">Whole body</tissue>
    </source>
</reference>
<protein>
    <submittedName>
        <fullName evidence="1">Uncharacterized protein</fullName>
    </submittedName>
</protein>
<keyword evidence="2" id="KW-1185">Reference proteome</keyword>
<gene>
    <name evidence="1" type="ORF">PUN28_005605</name>
</gene>
<evidence type="ECO:0000313" key="2">
    <source>
        <dbReference type="Proteomes" id="UP001430953"/>
    </source>
</evidence>
<name>A0AAW2GIR4_9HYME</name>
<organism evidence="1 2">
    <name type="scientific">Cardiocondyla obscurior</name>
    <dbReference type="NCBI Taxonomy" id="286306"/>
    <lineage>
        <taxon>Eukaryota</taxon>
        <taxon>Metazoa</taxon>
        <taxon>Ecdysozoa</taxon>
        <taxon>Arthropoda</taxon>
        <taxon>Hexapoda</taxon>
        <taxon>Insecta</taxon>
        <taxon>Pterygota</taxon>
        <taxon>Neoptera</taxon>
        <taxon>Endopterygota</taxon>
        <taxon>Hymenoptera</taxon>
        <taxon>Apocrita</taxon>
        <taxon>Aculeata</taxon>
        <taxon>Formicoidea</taxon>
        <taxon>Formicidae</taxon>
        <taxon>Myrmicinae</taxon>
        <taxon>Cardiocondyla</taxon>
    </lineage>
</organism>